<dbReference type="STRING" id="52838.A0A4S8IJV1"/>
<dbReference type="PANTHER" id="PTHR22684">
    <property type="entry name" value="NULP1-RELATED"/>
    <property type="match status" value="1"/>
</dbReference>
<name>A0A4S8IJV1_MUSBA</name>
<dbReference type="EMBL" id="PYDT01000010">
    <property type="protein sequence ID" value="THU48389.1"/>
    <property type="molecule type" value="Genomic_DNA"/>
</dbReference>
<evidence type="ECO:0000256" key="1">
    <source>
        <dbReference type="SAM" id="MobiDB-lite"/>
    </source>
</evidence>
<accession>A0A4S8IJV1</accession>
<sequence length="620" mass="70603">MSNRLLRRVLKEREEKRFASSDLDPEAAAIENDEESDSPPAGSRFKNPFDLLDDQEDDQQFDVQEEAHDVSGQELVARKPANTIPSSNRKLKKKKKKNKDESKVEKSLDSILEELSINTKPSNNQSLSENVKALGNEAHENNKNGRSSVLIVDPKYLKAENELRKIFGSKVVNSFENQHSVGSSRQMHGARQAAYLRKTYLASPSGLWPRWDNSMTMELLETKDGMHYFRYMYTPSYKHAQEAFEAAKAANNINAIGDILAHHPYHVDALLTFAELFKYSGEHQTSAEMIEKCLYALECAWHPLFTPLQGNCQLKYSHDTNKPIFSALFSHMKNMDRRGCHRSALEVCKLLLSLDSDDPKGALFCIDYFSLRAQEYRWLEQFVDEYGTDNSLWLLPNISYSLAVSRFYLECSDESSINHSEKATSKDLMKQALMLHPLVLQKLVTKAPLKDSAWTQILKYSFFGSTKAGSPSLDHLINIYVERSYILWRFPELQALLKDAALLVAESLEQNSSEARDWECVRKEAFSSEKNEYSYLMVSDFSDVIPSLPPEEIRHFMVGPQPVHEIPDADRGAVPEIGHAPRLDLRRNAAIAFLESILPWADYGVNRNRGPDDHDQNVDG</sequence>
<protein>
    <recommendedName>
        <fullName evidence="4">Transcription factor 25</fullName>
    </recommendedName>
</protein>
<comment type="caution">
    <text evidence="2">The sequence shown here is derived from an EMBL/GenBank/DDBJ whole genome shotgun (WGS) entry which is preliminary data.</text>
</comment>
<proteinExistence type="predicted"/>
<gene>
    <name evidence="2" type="ORF">C4D60_Mb09t25720</name>
</gene>
<dbReference type="Proteomes" id="UP000317650">
    <property type="component" value="Chromosome 9"/>
</dbReference>
<evidence type="ECO:0008006" key="4">
    <source>
        <dbReference type="Google" id="ProtNLM"/>
    </source>
</evidence>
<evidence type="ECO:0000313" key="2">
    <source>
        <dbReference type="EMBL" id="THU48389.1"/>
    </source>
</evidence>
<dbReference type="AlphaFoldDB" id="A0A4S8IJV1"/>
<dbReference type="InterPro" id="IPR006994">
    <property type="entry name" value="TCF25/Rqc1"/>
</dbReference>
<feature type="region of interest" description="Disordered" evidence="1">
    <location>
        <begin position="14"/>
        <end position="106"/>
    </location>
</feature>
<reference evidence="2 3" key="1">
    <citation type="journal article" date="2019" name="Nat. Plants">
        <title>Genome sequencing of Musa balbisiana reveals subgenome evolution and function divergence in polyploid bananas.</title>
        <authorList>
            <person name="Yao X."/>
        </authorList>
    </citation>
    <scope>NUCLEOTIDE SEQUENCE [LARGE SCALE GENOMIC DNA]</scope>
    <source>
        <strain evidence="3">cv. DH-PKW</strain>
        <tissue evidence="2">Leaves</tissue>
    </source>
</reference>
<dbReference type="PANTHER" id="PTHR22684:SF0">
    <property type="entry name" value="RIBOSOME QUALITY CONTROL COMPLEX SUBUNIT TCF25"/>
    <property type="match status" value="1"/>
</dbReference>
<evidence type="ECO:0000313" key="3">
    <source>
        <dbReference type="Proteomes" id="UP000317650"/>
    </source>
</evidence>
<feature type="compositionally biased region" description="Acidic residues" evidence="1">
    <location>
        <begin position="51"/>
        <end position="64"/>
    </location>
</feature>
<keyword evidence="3" id="KW-1185">Reference proteome</keyword>
<organism evidence="2 3">
    <name type="scientific">Musa balbisiana</name>
    <name type="common">Banana</name>
    <dbReference type="NCBI Taxonomy" id="52838"/>
    <lineage>
        <taxon>Eukaryota</taxon>
        <taxon>Viridiplantae</taxon>
        <taxon>Streptophyta</taxon>
        <taxon>Embryophyta</taxon>
        <taxon>Tracheophyta</taxon>
        <taxon>Spermatophyta</taxon>
        <taxon>Magnoliopsida</taxon>
        <taxon>Liliopsida</taxon>
        <taxon>Zingiberales</taxon>
        <taxon>Musaceae</taxon>
        <taxon>Musa</taxon>
    </lineage>
</organism>
<dbReference type="GO" id="GO:1990112">
    <property type="term" value="C:RQC complex"/>
    <property type="evidence" value="ECO:0007669"/>
    <property type="project" value="TreeGrafter"/>
</dbReference>
<dbReference type="Pfam" id="PF04910">
    <property type="entry name" value="Tcf25"/>
    <property type="match status" value="1"/>
</dbReference>